<name>A0A926I740_9FIRM</name>
<dbReference type="AlphaFoldDB" id="A0A926I740"/>
<dbReference type="Proteomes" id="UP000660861">
    <property type="component" value="Unassembled WGS sequence"/>
</dbReference>
<evidence type="ECO:0000313" key="2">
    <source>
        <dbReference type="Proteomes" id="UP000660861"/>
    </source>
</evidence>
<proteinExistence type="predicted"/>
<organism evidence="1 2">
    <name type="scientific">Zongyangia hominis</name>
    <dbReference type="NCBI Taxonomy" id="2763677"/>
    <lineage>
        <taxon>Bacteria</taxon>
        <taxon>Bacillati</taxon>
        <taxon>Bacillota</taxon>
        <taxon>Clostridia</taxon>
        <taxon>Eubacteriales</taxon>
        <taxon>Oscillospiraceae</taxon>
        <taxon>Zongyangia</taxon>
    </lineage>
</organism>
<dbReference type="EMBL" id="JACRTC010000004">
    <property type="protein sequence ID" value="MBC8570689.1"/>
    <property type="molecule type" value="Genomic_DNA"/>
</dbReference>
<dbReference type="RefSeq" id="WP_262397785.1">
    <property type="nucleotide sequence ID" value="NZ_JACRTC010000004.1"/>
</dbReference>
<sequence>MKNLAQKLALGGISLLLFGLLLAVMTQTPLSYVVGGLGLVFSLTACITQE</sequence>
<evidence type="ECO:0000313" key="1">
    <source>
        <dbReference type="EMBL" id="MBC8570689.1"/>
    </source>
</evidence>
<comment type="caution">
    <text evidence="1">The sequence shown here is derived from an EMBL/GenBank/DDBJ whole genome shotgun (WGS) entry which is preliminary data.</text>
</comment>
<accession>A0A926I740</accession>
<protein>
    <submittedName>
        <fullName evidence="1">Uncharacterized protein</fullName>
    </submittedName>
</protein>
<keyword evidence="2" id="KW-1185">Reference proteome</keyword>
<reference evidence="1" key="1">
    <citation type="submission" date="2020-08" db="EMBL/GenBank/DDBJ databases">
        <title>Genome public.</title>
        <authorList>
            <person name="Liu C."/>
            <person name="Sun Q."/>
        </authorList>
    </citation>
    <scope>NUCLEOTIDE SEQUENCE</scope>
    <source>
        <strain evidence="1">NSJ-54</strain>
    </source>
</reference>
<gene>
    <name evidence="1" type="ORF">H8709_07570</name>
</gene>